<dbReference type="EMBL" id="CAUOFW020001549">
    <property type="protein sequence ID" value="CAK9146252.1"/>
    <property type="molecule type" value="Genomic_DNA"/>
</dbReference>
<evidence type="ECO:0000256" key="3">
    <source>
        <dbReference type="ARBA" id="ARBA00022737"/>
    </source>
</evidence>
<reference evidence="7 8" key="1">
    <citation type="submission" date="2024-02" db="EMBL/GenBank/DDBJ databases">
        <authorList>
            <person name="Vignale AGUSTIN F."/>
            <person name="Sosa J E."/>
            <person name="Modenutti C."/>
        </authorList>
    </citation>
    <scope>NUCLEOTIDE SEQUENCE [LARGE SCALE GENOMIC DNA]</scope>
</reference>
<evidence type="ECO:0000256" key="2">
    <source>
        <dbReference type="ARBA" id="ARBA00022723"/>
    </source>
</evidence>
<dbReference type="PROSITE" id="PS00018">
    <property type="entry name" value="EF_HAND_1"/>
    <property type="match status" value="4"/>
</dbReference>
<dbReference type="GO" id="GO:0005737">
    <property type="term" value="C:cytoplasm"/>
    <property type="evidence" value="ECO:0007669"/>
    <property type="project" value="UniProtKB-ARBA"/>
</dbReference>
<dbReference type="InterPro" id="IPR011992">
    <property type="entry name" value="EF-hand-dom_pair"/>
</dbReference>
<feature type="domain" description="EF-hand" evidence="6">
    <location>
        <begin position="75"/>
        <end position="110"/>
    </location>
</feature>
<keyword evidence="8" id="KW-1185">Reference proteome</keyword>
<feature type="region of interest" description="Disordered" evidence="5">
    <location>
        <begin position="1"/>
        <end position="37"/>
    </location>
</feature>
<comment type="caution">
    <text evidence="7">The sequence shown here is derived from an EMBL/GenBank/DDBJ whole genome shotgun (WGS) entry which is preliminary data.</text>
</comment>
<dbReference type="Proteomes" id="UP001642360">
    <property type="component" value="Unassembled WGS sequence"/>
</dbReference>
<dbReference type="Gene3D" id="1.10.238.10">
    <property type="entry name" value="EF-hand"/>
    <property type="match status" value="2"/>
</dbReference>
<dbReference type="InterPro" id="IPR039647">
    <property type="entry name" value="EF_hand_pair_protein_CML-like"/>
</dbReference>
<evidence type="ECO:0000313" key="8">
    <source>
        <dbReference type="Proteomes" id="UP001642360"/>
    </source>
</evidence>
<keyword evidence="3" id="KW-0677">Repeat</keyword>
<proteinExistence type="predicted"/>
<gene>
    <name evidence="7" type="ORF">ILEXP_LOCUS14088</name>
</gene>
<keyword evidence="4" id="KW-0106">Calcium</keyword>
<dbReference type="PROSITE" id="PS50222">
    <property type="entry name" value="EF_HAND_2"/>
    <property type="match status" value="4"/>
</dbReference>
<feature type="compositionally biased region" description="Polar residues" evidence="5">
    <location>
        <begin position="25"/>
        <end position="36"/>
    </location>
</feature>
<dbReference type="PANTHER" id="PTHR10891">
    <property type="entry name" value="EF-HAND CALCIUM-BINDING DOMAIN CONTAINING PROTEIN"/>
    <property type="match status" value="1"/>
</dbReference>
<dbReference type="SUPFAM" id="SSF47473">
    <property type="entry name" value="EF-hand"/>
    <property type="match status" value="1"/>
</dbReference>
<dbReference type="CDD" id="cd00051">
    <property type="entry name" value="EFh"/>
    <property type="match status" value="2"/>
</dbReference>
<organism evidence="7 8">
    <name type="scientific">Ilex paraguariensis</name>
    <name type="common">yerba mate</name>
    <dbReference type="NCBI Taxonomy" id="185542"/>
    <lineage>
        <taxon>Eukaryota</taxon>
        <taxon>Viridiplantae</taxon>
        <taxon>Streptophyta</taxon>
        <taxon>Embryophyta</taxon>
        <taxon>Tracheophyta</taxon>
        <taxon>Spermatophyta</taxon>
        <taxon>Magnoliopsida</taxon>
        <taxon>eudicotyledons</taxon>
        <taxon>Gunneridae</taxon>
        <taxon>Pentapetalae</taxon>
        <taxon>asterids</taxon>
        <taxon>campanulids</taxon>
        <taxon>Aquifoliales</taxon>
        <taxon>Aquifoliaceae</taxon>
        <taxon>Ilex</taxon>
    </lineage>
</organism>
<dbReference type="SMART" id="SM00054">
    <property type="entry name" value="EFh"/>
    <property type="match status" value="4"/>
</dbReference>
<dbReference type="FunFam" id="1.10.238.10:FF:000089">
    <property type="entry name" value="calmodulin-like protein 3"/>
    <property type="match status" value="1"/>
</dbReference>
<dbReference type="Pfam" id="PF13499">
    <property type="entry name" value="EF-hand_7"/>
    <property type="match status" value="2"/>
</dbReference>
<comment type="function">
    <text evidence="1">Potential calcium sensor.</text>
</comment>
<evidence type="ECO:0000256" key="4">
    <source>
        <dbReference type="ARBA" id="ARBA00022837"/>
    </source>
</evidence>
<evidence type="ECO:0000256" key="1">
    <source>
        <dbReference type="ARBA" id="ARBA00003291"/>
    </source>
</evidence>
<keyword evidence="2" id="KW-0479">Metal-binding</keyword>
<name>A0ABC8RP90_9AQUA</name>
<dbReference type="InterPro" id="IPR002048">
    <property type="entry name" value="EF_hand_dom"/>
</dbReference>
<accession>A0ABC8RP90</accession>
<protein>
    <recommendedName>
        <fullName evidence="6">EF-hand domain-containing protein</fullName>
    </recommendedName>
</protein>
<evidence type="ECO:0000256" key="5">
    <source>
        <dbReference type="SAM" id="MobiDB-lite"/>
    </source>
</evidence>
<evidence type="ECO:0000259" key="6">
    <source>
        <dbReference type="PROSITE" id="PS50222"/>
    </source>
</evidence>
<dbReference type="FunFam" id="1.10.238.10:FF:000336">
    <property type="entry name" value="HLH domain-containing protein"/>
    <property type="match status" value="1"/>
</dbReference>
<evidence type="ECO:0000313" key="7">
    <source>
        <dbReference type="EMBL" id="CAK9146252.1"/>
    </source>
</evidence>
<sequence length="189" mass="20881">MGLKSFFNRKKKQRTPITDSCDPTAPTTSRSSSLKSRAQIEEELEQVFKKFDVNGDGKISCAELGSILASLGYPATEEELRSLIKEVDADGDGFIDLQEFIAMNTKGIESDEVMECLKDAFAVFDVDKNGMISPEELQSVLVSLGEECSMPECEKMISGVDCNGDGLISFEEFKVMMMRGLRFDAVESQ</sequence>
<feature type="domain" description="EF-hand" evidence="6">
    <location>
        <begin position="112"/>
        <end position="147"/>
    </location>
</feature>
<dbReference type="AlphaFoldDB" id="A0ABC8RP90"/>
<feature type="domain" description="EF-hand" evidence="6">
    <location>
        <begin position="39"/>
        <end position="74"/>
    </location>
</feature>
<feature type="domain" description="EF-hand" evidence="6">
    <location>
        <begin position="148"/>
        <end position="183"/>
    </location>
</feature>
<dbReference type="InterPro" id="IPR018247">
    <property type="entry name" value="EF_Hand_1_Ca_BS"/>
</dbReference>
<dbReference type="GO" id="GO:0046872">
    <property type="term" value="F:metal ion binding"/>
    <property type="evidence" value="ECO:0007669"/>
    <property type="project" value="UniProtKB-KW"/>
</dbReference>